<reference evidence="2" key="1">
    <citation type="submission" date="2023-10" db="EMBL/GenBank/DDBJ databases">
        <authorList>
            <person name="Chen Y."/>
            <person name="Shah S."/>
            <person name="Dougan E. K."/>
            <person name="Thang M."/>
            <person name="Chan C."/>
        </authorList>
    </citation>
    <scope>NUCLEOTIDE SEQUENCE [LARGE SCALE GENOMIC DNA]</scope>
</reference>
<protein>
    <submittedName>
        <fullName evidence="2">Uncharacterized protein</fullName>
    </submittedName>
</protein>
<dbReference type="EMBL" id="CAUYUJ010017238">
    <property type="protein sequence ID" value="CAK0873075.1"/>
    <property type="molecule type" value="Genomic_DNA"/>
</dbReference>
<organism evidence="2 3">
    <name type="scientific">Prorocentrum cordatum</name>
    <dbReference type="NCBI Taxonomy" id="2364126"/>
    <lineage>
        <taxon>Eukaryota</taxon>
        <taxon>Sar</taxon>
        <taxon>Alveolata</taxon>
        <taxon>Dinophyceae</taxon>
        <taxon>Prorocentrales</taxon>
        <taxon>Prorocentraceae</taxon>
        <taxon>Prorocentrum</taxon>
    </lineage>
</organism>
<accession>A0ABN9VJ04</accession>
<evidence type="ECO:0000313" key="3">
    <source>
        <dbReference type="Proteomes" id="UP001189429"/>
    </source>
</evidence>
<keyword evidence="3" id="KW-1185">Reference proteome</keyword>
<gene>
    <name evidence="2" type="ORF">PCOR1329_LOCUS58376</name>
</gene>
<feature type="compositionally biased region" description="Basic and acidic residues" evidence="1">
    <location>
        <begin position="34"/>
        <end position="55"/>
    </location>
</feature>
<sequence length="609" mass="65794">MGAVPEDPAFSLSRILESEVEVALDAWEIQAGEGDARGAKAAEKSKAHQALERARGLAAGPPPTAESRALTAEQIIDLAVKVSRAAAAASSGMVKVSSYVGQVSVQEVPILRNEDIQAHCQAHKNVFKRLPPPWKECACEQLSCLFAKLESKCAPCADFAVSCPFGQRFQKRLKMKGLALHASEEFKPLKLYGPSTFQEWGSCCELRIAGLVGFRAVELGNLLECQSVIKGFHELYGASFWPLIYRAESRMRAEQMERPRRGVEEKWAKAWEGGFPTMVDFDPGKPWGAAWKAACDDDRWWKKELDDAAEDVLTRSSRQPGAKKLRAHNVVDGLFAANRSEELMCKGWQDGTCAESLGKWRSKNWGQVHQCANYSDTMRGAHYPNTCQGTLGPPAAPVKRAGVANGKAQAKARAAEADPNIESGRSALGPAAAPRGPDLRVPLGPAGLARGQPPDRRAPQTVASIAPCANGFDARVLEMGFETGGRGALLDSVFGDLAGEFAWKDIVAKICQKHCRAARFSPPSTTFGAFQQGGEARGGEFRPPRGPGSARIYGVPHLWVSEKERVKIEALLARRCAEVAALGELEGAFTKKLVQCEPGAATARPISLK</sequence>
<feature type="region of interest" description="Disordered" evidence="1">
    <location>
        <begin position="34"/>
        <end position="64"/>
    </location>
</feature>
<evidence type="ECO:0000256" key="1">
    <source>
        <dbReference type="SAM" id="MobiDB-lite"/>
    </source>
</evidence>
<feature type="non-terminal residue" evidence="2">
    <location>
        <position position="609"/>
    </location>
</feature>
<dbReference type="Proteomes" id="UP001189429">
    <property type="component" value="Unassembled WGS sequence"/>
</dbReference>
<proteinExistence type="predicted"/>
<evidence type="ECO:0000313" key="2">
    <source>
        <dbReference type="EMBL" id="CAK0873075.1"/>
    </source>
</evidence>
<name>A0ABN9VJ04_9DINO</name>
<feature type="region of interest" description="Disordered" evidence="1">
    <location>
        <begin position="414"/>
        <end position="438"/>
    </location>
</feature>
<comment type="caution">
    <text evidence="2">The sequence shown here is derived from an EMBL/GenBank/DDBJ whole genome shotgun (WGS) entry which is preliminary data.</text>
</comment>